<keyword evidence="3" id="KW-1185">Reference proteome</keyword>
<accession>A0A1V9XV50</accession>
<reference evidence="2 3" key="1">
    <citation type="journal article" date="2017" name="Gigascience">
        <title>Draft genome of the honey bee ectoparasitic mite, Tropilaelaps mercedesae, is shaped by the parasitic life history.</title>
        <authorList>
            <person name="Dong X."/>
            <person name="Armstrong S.D."/>
            <person name="Xia D."/>
            <person name="Makepeace B.L."/>
            <person name="Darby A.C."/>
            <person name="Kadowaki T."/>
        </authorList>
    </citation>
    <scope>NUCLEOTIDE SEQUENCE [LARGE SCALE GENOMIC DNA]</scope>
    <source>
        <strain evidence="2">Wuxi-XJTLU</strain>
    </source>
</reference>
<dbReference type="GO" id="GO:0016301">
    <property type="term" value="F:kinase activity"/>
    <property type="evidence" value="ECO:0007669"/>
    <property type="project" value="UniProtKB-KW"/>
</dbReference>
<evidence type="ECO:0000313" key="2">
    <source>
        <dbReference type="EMBL" id="OQR77374.1"/>
    </source>
</evidence>
<keyword evidence="2" id="KW-0418">Kinase</keyword>
<dbReference type="InParanoid" id="A0A1V9XV50"/>
<dbReference type="InterPro" id="IPR057764">
    <property type="entry name" value="Ubiquitin_PRKD1-3_N"/>
</dbReference>
<protein>
    <submittedName>
        <fullName evidence="2">Serine/threonine-protein kinase D3-like</fullName>
    </submittedName>
</protein>
<dbReference type="AlphaFoldDB" id="A0A1V9XV50"/>
<dbReference type="Proteomes" id="UP000192247">
    <property type="component" value="Unassembled WGS sequence"/>
</dbReference>
<comment type="caution">
    <text evidence="2">The sequence shown here is derived from an EMBL/GenBank/DDBJ whole genome shotgun (WGS) entry which is preliminary data.</text>
</comment>
<gene>
    <name evidence="2" type="ORF">BIW11_02918</name>
</gene>
<organism evidence="2 3">
    <name type="scientific">Tropilaelaps mercedesae</name>
    <dbReference type="NCBI Taxonomy" id="418985"/>
    <lineage>
        <taxon>Eukaryota</taxon>
        <taxon>Metazoa</taxon>
        <taxon>Ecdysozoa</taxon>
        <taxon>Arthropoda</taxon>
        <taxon>Chelicerata</taxon>
        <taxon>Arachnida</taxon>
        <taxon>Acari</taxon>
        <taxon>Parasitiformes</taxon>
        <taxon>Mesostigmata</taxon>
        <taxon>Gamasina</taxon>
        <taxon>Dermanyssoidea</taxon>
        <taxon>Laelapidae</taxon>
        <taxon>Tropilaelaps</taxon>
    </lineage>
</organism>
<proteinExistence type="predicted"/>
<name>A0A1V9XV50_9ACAR</name>
<dbReference type="Pfam" id="PF25525">
    <property type="entry name" value="Ubiquitin_PRKD1_N"/>
    <property type="match status" value="1"/>
</dbReference>
<evidence type="ECO:0000259" key="1">
    <source>
        <dbReference type="Pfam" id="PF25525"/>
    </source>
</evidence>
<keyword evidence="2" id="KW-0808">Transferase</keyword>
<feature type="domain" description="Serine/threonine-protein kinase D1-3-like ubiquitin-like" evidence="1">
    <location>
        <begin position="17"/>
        <end position="83"/>
    </location>
</feature>
<dbReference type="EMBL" id="MNPL01003609">
    <property type="protein sequence ID" value="OQR77374.1"/>
    <property type="molecule type" value="Genomic_DNA"/>
</dbReference>
<evidence type="ECO:0000313" key="3">
    <source>
        <dbReference type="Proteomes" id="UP000192247"/>
    </source>
</evidence>
<sequence>MKTTDSILPLLNIPTVVNFQMQLGLQKDTVTIEIAELNLKSLKDLACNFVDRKVPEHGLNRLPERLVLLRHDYTSDNILLPINWIWRKTVPTLCWTPDGRSYPLGTTLRPAAKTFFHFADVFFIN</sequence>
<dbReference type="OrthoDB" id="10252171at2759"/>